<dbReference type="InterPro" id="IPR052829">
    <property type="entry name" value="N-acetyltransferase_domain"/>
</dbReference>
<dbReference type="PANTHER" id="PTHR43259:SF1">
    <property type="entry name" value="N-ACETYLTRANSFERASE DOMAIN-CONTAINING PROTEIN"/>
    <property type="match status" value="1"/>
</dbReference>
<dbReference type="Proteomes" id="UP000274920">
    <property type="component" value="Unassembled WGS sequence"/>
</dbReference>
<dbReference type="InterPro" id="IPR000182">
    <property type="entry name" value="GNAT_dom"/>
</dbReference>
<dbReference type="EMBL" id="RHJS01000002">
    <property type="protein sequence ID" value="RRK35513.1"/>
    <property type="molecule type" value="Genomic_DNA"/>
</dbReference>
<evidence type="ECO:0000313" key="2">
    <source>
        <dbReference type="EMBL" id="RRK35513.1"/>
    </source>
</evidence>
<evidence type="ECO:0000313" key="3">
    <source>
        <dbReference type="Proteomes" id="UP000274920"/>
    </source>
</evidence>
<protein>
    <submittedName>
        <fullName evidence="2">N-acetyltransferase</fullName>
    </submittedName>
</protein>
<accession>A0A3R8JU38</accession>
<dbReference type="SUPFAM" id="SSF55729">
    <property type="entry name" value="Acyl-CoA N-acyltransferases (Nat)"/>
    <property type="match status" value="1"/>
</dbReference>
<dbReference type="PROSITE" id="PS51186">
    <property type="entry name" value="GNAT"/>
    <property type="match status" value="1"/>
</dbReference>
<dbReference type="InterPro" id="IPR016181">
    <property type="entry name" value="Acyl_CoA_acyltransferase"/>
</dbReference>
<feature type="domain" description="N-acetyltransferase" evidence="1">
    <location>
        <begin position="1"/>
        <end position="139"/>
    </location>
</feature>
<reference evidence="2" key="1">
    <citation type="submission" date="2018-10" db="EMBL/GenBank/DDBJ databases">
        <title>Schaedlerella arabinophila gen. nov. sp. nov., isolated from the mouse intestinal tract and comparative analysis with the genome of the closely related altered Schaedler flora strain ASF502.</title>
        <authorList>
            <person name="Miyake S."/>
            <person name="Soh M."/>
            <person name="Seedorf H."/>
        </authorList>
    </citation>
    <scope>NUCLEOTIDE SEQUENCE [LARGE SCALE GENOMIC DNA]</scope>
    <source>
        <strain evidence="2">DSM 106076</strain>
    </source>
</reference>
<dbReference type="Gene3D" id="3.40.630.30">
    <property type="match status" value="1"/>
</dbReference>
<dbReference type="Pfam" id="PF00583">
    <property type="entry name" value="Acetyltransf_1"/>
    <property type="match status" value="1"/>
</dbReference>
<organism evidence="2 3">
    <name type="scientific">Schaedlerella arabinosiphila</name>
    <dbReference type="NCBI Taxonomy" id="2044587"/>
    <lineage>
        <taxon>Bacteria</taxon>
        <taxon>Bacillati</taxon>
        <taxon>Bacillota</taxon>
        <taxon>Clostridia</taxon>
        <taxon>Lachnospirales</taxon>
        <taxon>Lachnospiraceae</taxon>
        <taxon>Schaedlerella</taxon>
    </lineage>
</organism>
<dbReference type="CDD" id="cd04301">
    <property type="entry name" value="NAT_SF"/>
    <property type="match status" value="1"/>
</dbReference>
<gene>
    <name evidence="2" type="ORF">EBB54_24440</name>
</gene>
<evidence type="ECO:0000259" key="1">
    <source>
        <dbReference type="PROSITE" id="PS51186"/>
    </source>
</evidence>
<sequence length="147" mass="17702">MVIRFAENKDLDLLIQYDRHISDEEIKNSILRDHIYIAEENDQFMGWLRYNLFWDSIPFMNMLYVLENYRGRGIGRQIVIFWEEEMKRQRYKTLLTSTQANEYAQHFYFKLGYEAVGGFRLGSDPYEMIFSKSMSREAENLGQVNKL</sequence>
<proteinExistence type="predicted"/>
<dbReference type="GO" id="GO:0016747">
    <property type="term" value="F:acyltransferase activity, transferring groups other than amino-acyl groups"/>
    <property type="evidence" value="ECO:0007669"/>
    <property type="project" value="InterPro"/>
</dbReference>
<dbReference type="AlphaFoldDB" id="A0A3R8JU38"/>
<dbReference type="PANTHER" id="PTHR43259">
    <property type="entry name" value="SPT10P"/>
    <property type="match status" value="1"/>
</dbReference>
<keyword evidence="3" id="KW-1185">Reference proteome</keyword>
<keyword evidence="2" id="KW-0808">Transferase</keyword>
<comment type="caution">
    <text evidence="2">The sequence shown here is derived from an EMBL/GenBank/DDBJ whole genome shotgun (WGS) entry which is preliminary data.</text>
</comment>
<name>A0A3R8JU38_9FIRM</name>